<gene>
    <name evidence="1" type="ORF">NKI33_21350</name>
</gene>
<dbReference type="PANTHER" id="PTHR37941">
    <property type="entry name" value="FUMARASE E-RELATED"/>
    <property type="match status" value="1"/>
</dbReference>
<accession>A0ABV1YKN4</accession>
<keyword evidence="2" id="KW-1185">Reference proteome</keyword>
<proteinExistence type="predicted"/>
<reference evidence="1 2" key="1">
    <citation type="journal article" date="2024" name="Proc. Natl. Acad. Sci. U.S.A.">
        <title>The evolutionary genomics of adaptation to stress in wild rhizobium bacteria.</title>
        <authorList>
            <person name="Kehlet-Delgado H."/>
            <person name="Montoya A.P."/>
            <person name="Jensen K.T."/>
            <person name="Wendlandt C.E."/>
            <person name="Dexheimer C."/>
            <person name="Roberts M."/>
            <person name="Torres Martinez L."/>
            <person name="Friesen M.L."/>
            <person name="Griffitts J.S."/>
            <person name="Porter S.S."/>
        </authorList>
    </citation>
    <scope>NUCLEOTIDE SEQUENCE [LARGE SCALE GENOMIC DNA]</scope>
    <source>
        <strain evidence="1 2">M0729</strain>
    </source>
</reference>
<dbReference type="PANTHER" id="PTHR37941:SF1">
    <property type="entry name" value="FUMARASE E-RELATED"/>
    <property type="match status" value="1"/>
</dbReference>
<dbReference type="RefSeq" id="WP_287277743.1">
    <property type="nucleotide sequence ID" value="NZ_JAMYMT010000027.1"/>
</dbReference>
<sequence>MTPKPIVPPEQLSEETRELFDLLNHEADLAVIRIATSFLDACLKSILENHFLEGNTSERMLGHSGILGALSARSDLCYVLGLISKGWYNDLRKFAEIRNTVAHHHLQLSFDDEDIAKQCNELSTIELIGMGPEQMTPRTRFTLCVAMLANWLLITALQIKQKLKVTSPRDPRLIRYTTSPPPE</sequence>
<name>A0ABV1YKN4_9HYPH</name>
<protein>
    <submittedName>
        <fullName evidence="1">MltR family transcriptional regulator</fullName>
    </submittedName>
</protein>
<dbReference type="InterPro" id="IPR007761">
    <property type="entry name" value="MtlR-like"/>
</dbReference>
<comment type="caution">
    <text evidence="1">The sequence shown here is derived from an EMBL/GenBank/DDBJ whole genome shotgun (WGS) entry which is preliminary data.</text>
</comment>
<evidence type="ECO:0000313" key="2">
    <source>
        <dbReference type="Proteomes" id="UP001464387"/>
    </source>
</evidence>
<organism evidence="1 2">
    <name type="scientific">Mesorhizobium opportunistum</name>
    <dbReference type="NCBI Taxonomy" id="593909"/>
    <lineage>
        <taxon>Bacteria</taxon>
        <taxon>Pseudomonadati</taxon>
        <taxon>Pseudomonadota</taxon>
        <taxon>Alphaproteobacteria</taxon>
        <taxon>Hyphomicrobiales</taxon>
        <taxon>Phyllobacteriaceae</taxon>
        <taxon>Mesorhizobium</taxon>
    </lineage>
</organism>
<dbReference type="Gene3D" id="1.20.120.330">
    <property type="entry name" value="Nucleotidyltransferases domain 2"/>
    <property type="match status" value="1"/>
</dbReference>
<evidence type="ECO:0000313" key="1">
    <source>
        <dbReference type="EMBL" id="MER8935492.1"/>
    </source>
</evidence>
<dbReference type="InterPro" id="IPR038026">
    <property type="entry name" value="MtlR-like_sf"/>
</dbReference>
<dbReference type="EMBL" id="JAMYPJ010000033">
    <property type="protein sequence ID" value="MER8935492.1"/>
    <property type="molecule type" value="Genomic_DNA"/>
</dbReference>
<dbReference type="Pfam" id="PF05068">
    <property type="entry name" value="MtlR"/>
    <property type="match status" value="1"/>
</dbReference>
<dbReference type="SUPFAM" id="SSF158668">
    <property type="entry name" value="MtlR-like"/>
    <property type="match status" value="1"/>
</dbReference>
<dbReference type="Proteomes" id="UP001464387">
    <property type="component" value="Unassembled WGS sequence"/>
</dbReference>